<accession>A0A1Y5HW34</accession>
<dbReference type="AlphaFoldDB" id="A0A1Y5HW34"/>
<keyword evidence="2" id="KW-0805">Transcription regulation</keyword>
<dbReference type="GO" id="GO:0006351">
    <property type="term" value="P:DNA-templated transcription"/>
    <property type="evidence" value="ECO:0007669"/>
    <property type="project" value="TreeGrafter"/>
</dbReference>
<dbReference type="Gene3D" id="1.10.10.10">
    <property type="entry name" value="Winged helix-like DNA-binding domain superfamily/Winged helix DNA-binding domain"/>
    <property type="match status" value="1"/>
</dbReference>
<dbReference type="InterPro" id="IPR036388">
    <property type="entry name" value="WH-like_DNA-bd_sf"/>
</dbReference>
<evidence type="ECO:0000313" key="6">
    <source>
        <dbReference type="EMBL" id="OUS41300.1"/>
    </source>
</evidence>
<evidence type="ECO:0000256" key="1">
    <source>
        <dbReference type="ARBA" id="ARBA00009437"/>
    </source>
</evidence>
<organism evidence="6 7">
    <name type="scientific">Oleispira antarctica</name>
    <dbReference type="NCBI Taxonomy" id="188908"/>
    <lineage>
        <taxon>Bacteria</taxon>
        <taxon>Pseudomonadati</taxon>
        <taxon>Pseudomonadota</taxon>
        <taxon>Gammaproteobacteria</taxon>
        <taxon>Oceanospirillales</taxon>
        <taxon>Oceanospirillaceae</taxon>
        <taxon>Oleispira</taxon>
    </lineage>
</organism>
<dbReference type="SUPFAM" id="SSF53850">
    <property type="entry name" value="Periplasmic binding protein-like II"/>
    <property type="match status" value="1"/>
</dbReference>
<protein>
    <recommendedName>
        <fullName evidence="5">HTH lysR-type domain-containing protein</fullName>
    </recommendedName>
</protein>
<dbReference type="GO" id="GO:0003700">
    <property type="term" value="F:DNA-binding transcription factor activity"/>
    <property type="evidence" value="ECO:0007669"/>
    <property type="project" value="InterPro"/>
</dbReference>
<dbReference type="InterPro" id="IPR005119">
    <property type="entry name" value="LysR_subst-bd"/>
</dbReference>
<proteinExistence type="inferred from homology"/>
<dbReference type="GO" id="GO:0043565">
    <property type="term" value="F:sequence-specific DNA binding"/>
    <property type="evidence" value="ECO:0007669"/>
    <property type="project" value="TreeGrafter"/>
</dbReference>
<dbReference type="FunFam" id="3.40.190.290:FF:000001">
    <property type="entry name" value="Transcriptional regulator, LysR family"/>
    <property type="match status" value="1"/>
</dbReference>
<dbReference type="Gene3D" id="3.40.190.290">
    <property type="match status" value="1"/>
</dbReference>
<reference evidence="7" key="1">
    <citation type="journal article" date="2017" name="Proc. Natl. Acad. Sci. U.S.A.">
        <title>Simulation of Deepwater Horizon oil plume reveals substrate specialization within a complex community of hydrocarbon degraders.</title>
        <authorList>
            <person name="Hu P."/>
            <person name="Dubinsky E.A."/>
            <person name="Probst A.J."/>
            <person name="Wang J."/>
            <person name="Sieber C.M.K."/>
            <person name="Tom L.M."/>
            <person name="Gardinali P."/>
            <person name="Banfield J.F."/>
            <person name="Atlas R.M."/>
            <person name="Andersen G.L."/>
        </authorList>
    </citation>
    <scope>NUCLEOTIDE SEQUENCE [LARGE SCALE GENOMIC DNA]</scope>
</reference>
<dbReference type="EMBL" id="MABE01000095">
    <property type="protein sequence ID" value="OUS41300.1"/>
    <property type="molecule type" value="Genomic_DNA"/>
</dbReference>
<evidence type="ECO:0000313" key="7">
    <source>
        <dbReference type="Proteomes" id="UP000227088"/>
    </source>
</evidence>
<dbReference type="Pfam" id="PF03466">
    <property type="entry name" value="LysR_substrate"/>
    <property type="match status" value="1"/>
</dbReference>
<dbReference type="PROSITE" id="PS50931">
    <property type="entry name" value="HTH_LYSR"/>
    <property type="match status" value="1"/>
</dbReference>
<dbReference type="PANTHER" id="PTHR30537">
    <property type="entry name" value="HTH-TYPE TRANSCRIPTIONAL REGULATOR"/>
    <property type="match status" value="1"/>
</dbReference>
<keyword evidence="4" id="KW-0804">Transcription</keyword>
<sequence>MDELKRVGVFTRVVEAKSFSEAARQLGVAKSAVSKQVSLLEKEVGVRLLNRSTRSISLTEAGEIFYRHCQDIVTRTHVALDELRQYQNQPTGTLKVSSPISFGTSHLVPIIKELRALYPHLKIELLLEDRIINMVEEGVDLAIRIGWMQESNLVAKKLCQVPMVAFASPDYLAKMGIPKKPSDLTDHHFISMSLFNAPLRWNFEKNGKSETVQMHSPVKSNSPDAVVSLALAGQGISALANNMVFDHIDSGALLPVLPGFNLKPVGIYAVYPHREHMPPKVRAFMDFLSRRCQQAPWSE</sequence>
<dbReference type="Proteomes" id="UP000227088">
    <property type="component" value="Unassembled WGS sequence"/>
</dbReference>
<evidence type="ECO:0000256" key="2">
    <source>
        <dbReference type="ARBA" id="ARBA00023015"/>
    </source>
</evidence>
<dbReference type="SUPFAM" id="SSF46785">
    <property type="entry name" value="Winged helix' DNA-binding domain"/>
    <property type="match status" value="1"/>
</dbReference>
<dbReference type="PRINTS" id="PR00039">
    <property type="entry name" value="HTHLYSR"/>
</dbReference>
<comment type="similarity">
    <text evidence="1">Belongs to the LysR transcriptional regulatory family.</text>
</comment>
<keyword evidence="3" id="KW-0238">DNA-binding</keyword>
<gene>
    <name evidence="6" type="ORF">A9R00_01625</name>
</gene>
<dbReference type="CDD" id="cd08422">
    <property type="entry name" value="PBP2_CrgA_like"/>
    <property type="match status" value="1"/>
</dbReference>
<feature type="domain" description="HTH lysR-type" evidence="5">
    <location>
        <begin position="1"/>
        <end position="59"/>
    </location>
</feature>
<dbReference type="InterPro" id="IPR036390">
    <property type="entry name" value="WH_DNA-bd_sf"/>
</dbReference>
<dbReference type="FunFam" id="1.10.10.10:FF:000001">
    <property type="entry name" value="LysR family transcriptional regulator"/>
    <property type="match status" value="1"/>
</dbReference>
<dbReference type="InterPro" id="IPR000847">
    <property type="entry name" value="LysR_HTH_N"/>
</dbReference>
<comment type="caution">
    <text evidence="6">The sequence shown here is derived from an EMBL/GenBank/DDBJ whole genome shotgun (WGS) entry which is preliminary data.</text>
</comment>
<dbReference type="PANTHER" id="PTHR30537:SF5">
    <property type="entry name" value="HTH-TYPE TRANSCRIPTIONAL ACTIVATOR TTDR-RELATED"/>
    <property type="match status" value="1"/>
</dbReference>
<evidence type="ECO:0000259" key="5">
    <source>
        <dbReference type="PROSITE" id="PS50931"/>
    </source>
</evidence>
<name>A0A1Y5HW34_OLEAN</name>
<dbReference type="InterPro" id="IPR058163">
    <property type="entry name" value="LysR-type_TF_proteobact-type"/>
</dbReference>
<evidence type="ECO:0000256" key="3">
    <source>
        <dbReference type="ARBA" id="ARBA00023125"/>
    </source>
</evidence>
<dbReference type="Pfam" id="PF00126">
    <property type="entry name" value="HTH_1"/>
    <property type="match status" value="1"/>
</dbReference>
<evidence type="ECO:0000256" key="4">
    <source>
        <dbReference type="ARBA" id="ARBA00023163"/>
    </source>
</evidence>